<keyword evidence="3" id="KW-0812">Transmembrane</keyword>
<feature type="transmembrane region" description="Helical" evidence="3">
    <location>
        <begin position="63"/>
        <end position="86"/>
    </location>
</feature>
<evidence type="ECO:0000256" key="1">
    <source>
        <dbReference type="ARBA" id="ARBA00010236"/>
    </source>
</evidence>
<dbReference type="Gene3D" id="3.40.50.300">
    <property type="entry name" value="P-loop containing nucleotide triphosphate hydrolases"/>
    <property type="match status" value="1"/>
</dbReference>
<proteinExistence type="inferred from homology"/>
<dbReference type="PANTHER" id="PTHR45964:SF5">
    <property type="entry name" value="WSCD FAMILY MEMBER CG9164"/>
    <property type="match status" value="1"/>
</dbReference>
<name>A0ABP1Q079_9HEXA</name>
<feature type="compositionally biased region" description="Basic residues" evidence="2">
    <location>
        <begin position="31"/>
        <end position="53"/>
    </location>
</feature>
<evidence type="ECO:0000313" key="5">
    <source>
        <dbReference type="Proteomes" id="UP001642540"/>
    </source>
</evidence>
<feature type="region of interest" description="Disordered" evidence="2">
    <location>
        <begin position="132"/>
        <end position="152"/>
    </location>
</feature>
<dbReference type="InterPro" id="IPR027417">
    <property type="entry name" value="P-loop_NTPase"/>
</dbReference>
<keyword evidence="5" id="KW-1185">Reference proteome</keyword>
<organism evidence="4 5">
    <name type="scientific">Orchesella dallaii</name>
    <dbReference type="NCBI Taxonomy" id="48710"/>
    <lineage>
        <taxon>Eukaryota</taxon>
        <taxon>Metazoa</taxon>
        <taxon>Ecdysozoa</taxon>
        <taxon>Arthropoda</taxon>
        <taxon>Hexapoda</taxon>
        <taxon>Collembola</taxon>
        <taxon>Entomobryomorpha</taxon>
        <taxon>Entomobryoidea</taxon>
        <taxon>Orchesellidae</taxon>
        <taxon>Orchesellinae</taxon>
        <taxon>Orchesella</taxon>
    </lineage>
</organism>
<evidence type="ECO:0000313" key="4">
    <source>
        <dbReference type="EMBL" id="CAL8084395.1"/>
    </source>
</evidence>
<protein>
    <submittedName>
        <fullName evidence="4">Uncharacterized protein</fullName>
    </submittedName>
</protein>
<feature type="region of interest" description="Disordered" evidence="2">
    <location>
        <begin position="28"/>
        <end position="53"/>
    </location>
</feature>
<reference evidence="4 5" key="1">
    <citation type="submission" date="2024-08" db="EMBL/GenBank/DDBJ databases">
        <authorList>
            <person name="Cucini C."/>
            <person name="Frati F."/>
        </authorList>
    </citation>
    <scope>NUCLEOTIDE SEQUENCE [LARGE SCALE GENOMIC DNA]</scope>
</reference>
<feature type="compositionally biased region" description="Gly residues" evidence="2">
    <location>
        <begin position="139"/>
        <end position="149"/>
    </location>
</feature>
<comment type="similarity">
    <text evidence="1">Belongs to the WSCD family.</text>
</comment>
<dbReference type="EMBL" id="CAXLJM020000018">
    <property type="protein sequence ID" value="CAL8084395.1"/>
    <property type="molecule type" value="Genomic_DNA"/>
</dbReference>
<accession>A0ABP1Q079</accession>
<evidence type="ECO:0000256" key="3">
    <source>
        <dbReference type="SAM" id="Phobius"/>
    </source>
</evidence>
<dbReference type="Proteomes" id="UP001642540">
    <property type="component" value="Unassembled WGS sequence"/>
</dbReference>
<dbReference type="PANTHER" id="PTHR45964">
    <property type="entry name" value="WSCD FAMILY MEMBER CG9164"/>
    <property type="match status" value="1"/>
</dbReference>
<sequence length="451" mass="50560">MTKFLWSTRRVCCCFLCGGAYCPHQKQSGLKSKRDHHHHHHGHSHPHFGHHHRNGGGHIWRKTVVFGIFVFTLYFALLSFVSFLAVSNHRMVISAPTNSRNNMPAAVIHVHVKNGSAVDSVNDSVGERTIDKANLNSGTGAGKRGGGQNAGTVQGDNGNIVSVVSIDKTGGSQLNIQSRRDAGYMNDMMRSRAIFKCVPVHYREKTGSIVALASFPGSGNTWLRYLLQLSTGVFTGSVYKDFALLRNGFPAESITNGKVLVVKTHESGLSARSLFEKAILLVRKPSEAILAEFNRRAAGHIGHAGRDKYTRNAGRYWSQFVAQKAKSWTETNLDWIEHFSGPLLITMYHQLVQNTTQELTSILEFLQEPVTDTVMNCVLNNKEGIYRRRKKYVQFNPFTPQMERFLAAQEKIVYNAIQRRIAKDTAKIIPVYNSTYNARDEIFMPLQQQVS</sequence>
<gene>
    <name evidence="4" type="ORF">ODALV1_LOCUS5782</name>
</gene>
<dbReference type="InterPro" id="IPR051589">
    <property type="entry name" value="Sialate-O-sulfotransferase"/>
</dbReference>
<keyword evidence="3" id="KW-0472">Membrane</keyword>
<comment type="caution">
    <text evidence="4">The sequence shown here is derived from an EMBL/GenBank/DDBJ whole genome shotgun (WGS) entry which is preliminary data.</text>
</comment>
<evidence type="ECO:0000256" key="2">
    <source>
        <dbReference type="SAM" id="MobiDB-lite"/>
    </source>
</evidence>
<dbReference type="SUPFAM" id="SSF52540">
    <property type="entry name" value="P-loop containing nucleoside triphosphate hydrolases"/>
    <property type="match status" value="1"/>
</dbReference>
<keyword evidence="3" id="KW-1133">Transmembrane helix</keyword>